<comment type="caution">
    <text evidence="2">The sequence shown here is derived from an EMBL/GenBank/DDBJ whole genome shotgun (WGS) entry which is preliminary data.</text>
</comment>
<keyword evidence="3" id="KW-1185">Reference proteome</keyword>
<accession>A0A0V1KGP5</accession>
<evidence type="ECO:0000313" key="2">
    <source>
        <dbReference type="EMBL" id="KRZ46457.1"/>
    </source>
</evidence>
<dbReference type="Proteomes" id="UP000054721">
    <property type="component" value="Unassembled WGS sequence"/>
</dbReference>
<dbReference type="AlphaFoldDB" id="A0A0V1KGP5"/>
<evidence type="ECO:0000256" key="1">
    <source>
        <dbReference type="SAM" id="MobiDB-lite"/>
    </source>
</evidence>
<dbReference type="EMBL" id="JYDW01003308">
    <property type="protein sequence ID" value="KRZ46457.1"/>
    <property type="molecule type" value="Genomic_DNA"/>
</dbReference>
<protein>
    <submittedName>
        <fullName evidence="2">Uncharacterized protein</fullName>
    </submittedName>
</protein>
<organism evidence="2 3">
    <name type="scientific">Trichinella nativa</name>
    <dbReference type="NCBI Taxonomy" id="6335"/>
    <lineage>
        <taxon>Eukaryota</taxon>
        <taxon>Metazoa</taxon>
        <taxon>Ecdysozoa</taxon>
        <taxon>Nematoda</taxon>
        <taxon>Enoplea</taxon>
        <taxon>Dorylaimia</taxon>
        <taxon>Trichinellida</taxon>
        <taxon>Trichinellidae</taxon>
        <taxon>Trichinella</taxon>
    </lineage>
</organism>
<feature type="compositionally biased region" description="Polar residues" evidence="1">
    <location>
        <begin position="1"/>
        <end position="20"/>
    </location>
</feature>
<feature type="region of interest" description="Disordered" evidence="1">
    <location>
        <begin position="1"/>
        <end position="34"/>
    </location>
</feature>
<gene>
    <name evidence="2" type="ORF">T02_10517</name>
</gene>
<proteinExistence type="predicted"/>
<reference evidence="2 3" key="1">
    <citation type="submission" date="2015-05" db="EMBL/GenBank/DDBJ databases">
        <title>Evolution of Trichinella species and genotypes.</title>
        <authorList>
            <person name="Korhonen P.K."/>
            <person name="Edoardo P."/>
            <person name="Giuseppe L.R."/>
            <person name="Gasser R.B."/>
        </authorList>
    </citation>
    <scope>NUCLEOTIDE SEQUENCE [LARGE SCALE GENOMIC DNA]</scope>
    <source>
        <strain evidence="2">ISS10</strain>
    </source>
</reference>
<sequence length="34" mass="3898">MQTQSPQNIYDQATSDSQWVLQGGSDDQKRKKDN</sequence>
<evidence type="ECO:0000313" key="3">
    <source>
        <dbReference type="Proteomes" id="UP000054721"/>
    </source>
</evidence>
<name>A0A0V1KGP5_9BILA</name>